<dbReference type="PANTHER" id="PTHR24035">
    <property type="entry name" value="MULTIPLE EPIDERMAL GROWTH FACTOR-LIKE DOMAINS PROTEIN"/>
    <property type="match status" value="1"/>
</dbReference>
<dbReference type="EMBL" id="ADBJ01000025">
    <property type="protein sequence ID" value="EFA81751.1"/>
    <property type="molecule type" value="Genomic_DNA"/>
</dbReference>
<dbReference type="PROSITE" id="PS00022">
    <property type="entry name" value="EGF_1"/>
    <property type="match status" value="1"/>
</dbReference>
<dbReference type="RefSeq" id="XP_020433868.1">
    <property type="nucleotide sequence ID" value="XM_020576619.1"/>
</dbReference>
<evidence type="ECO:0000256" key="2">
    <source>
        <dbReference type="SAM" id="MobiDB-lite"/>
    </source>
</evidence>
<gene>
    <name evidence="5" type="ORF">PPL_05745</name>
</gene>
<dbReference type="InterPro" id="IPR052108">
    <property type="entry name" value="MEGF/SIB"/>
</dbReference>
<evidence type="ECO:0000313" key="5">
    <source>
        <dbReference type="EMBL" id="EFA81751.1"/>
    </source>
</evidence>
<dbReference type="Pfam" id="PF25024">
    <property type="entry name" value="EGF_TEN"/>
    <property type="match status" value="1"/>
</dbReference>
<keyword evidence="1" id="KW-1015">Disulfide bond</keyword>
<accession>D3BB14</accession>
<dbReference type="PANTHER" id="PTHR24035:SF109">
    <property type="entry name" value="PROTEIN DRAPER"/>
    <property type="match status" value="1"/>
</dbReference>
<dbReference type="Gene3D" id="2.10.25.10">
    <property type="entry name" value="Laminin"/>
    <property type="match status" value="2"/>
</dbReference>
<dbReference type="GeneID" id="31361229"/>
<dbReference type="AlphaFoldDB" id="D3BB14"/>
<feature type="disulfide bond" evidence="1">
    <location>
        <begin position="444"/>
        <end position="453"/>
    </location>
</feature>
<dbReference type="InParanoid" id="D3BB14"/>
<dbReference type="PROSITE" id="PS01186">
    <property type="entry name" value="EGF_2"/>
    <property type="match status" value="1"/>
</dbReference>
<evidence type="ECO:0000259" key="4">
    <source>
        <dbReference type="PROSITE" id="PS50026"/>
    </source>
</evidence>
<dbReference type="InterPro" id="IPR000742">
    <property type="entry name" value="EGF"/>
</dbReference>
<feature type="disulfide bond" evidence="1">
    <location>
        <begin position="425"/>
        <end position="435"/>
    </location>
</feature>
<sequence length="563" mass="60533">MNKSIYLIFIIFVVIGEVIGQVSPPFFEQNRVFNLNYGVDKFKQVQTTKNGATFFNSRQAITFNIPPNSNTVNTSIPLVGNVFNITSSKETFYTSTSINDLVYAFGKNTIYLLDPSQNILATAAHTFSSIKNSFTYGSNIYFIVTSPSNQFVYFNHDNSFLQNNTVFTPTYQYINMTGSLTFWSTSIALGIDQSKGLVFLGDYNGNIASFNLKTNTQLNTFTNTTVSNRLTAAVNTDKNLIYFICGSFSITMDVFSYSNISVGSLIPVGTYKITNFGGSLQGGYDSSIGEVFFTGNEKNQYGLALLAIGSNGNNQSYLDFNSSSSSIETSSIGLQVGSQFLTIYTGDEVIQVSYDTGCPLDCNNRGNCFSGTCNCNEGYSGNSCELKLCTSLNNCSGHGTCNTTNGTCNCQGLWMGNPSCSELSCYMNCYNHGSCNTTDLTCTCDSGYNGVHCQYTTNTTTTTTTSTSTTGVPTTTSTTSTTTTGGDTTSSTTTTTGTTTATTGMSANSTGVITTEEQTTSPSITTTGDNSSTKISINYILIFVLSLICLFSSNPNDLINLLS</sequence>
<protein>
    <recommendedName>
        <fullName evidence="4">EGF-like domain-containing protein</fullName>
    </recommendedName>
</protein>
<dbReference type="SUPFAM" id="SSF50969">
    <property type="entry name" value="YVTN repeat-like/Quinoprotein amine dehydrogenase"/>
    <property type="match status" value="1"/>
</dbReference>
<comment type="caution">
    <text evidence="5">The sequence shown here is derived from an EMBL/GenBank/DDBJ whole genome shotgun (WGS) entry which is preliminary data.</text>
</comment>
<dbReference type="STRING" id="670386.D3BB14"/>
<dbReference type="OMA" id="CEERRCE"/>
<dbReference type="Proteomes" id="UP000001396">
    <property type="component" value="Unassembled WGS sequence"/>
</dbReference>
<dbReference type="InterPro" id="IPR011044">
    <property type="entry name" value="Quino_amine_DH_bsu"/>
</dbReference>
<comment type="caution">
    <text evidence="1">Lacks conserved residue(s) required for the propagation of feature annotation.</text>
</comment>
<feature type="domain" description="EGF-like" evidence="4">
    <location>
        <begin position="421"/>
        <end position="454"/>
    </location>
</feature>
<keyword evidence="3" id="KW-0732">Signal</keyword>
<organism evidence="5 6">
    <name type="scientific">Heterostelium pallidum (strain ATCC 26659 / Pp 5 / PN500)</name>
    <name type="common">Cellular slime mold</name>
    <name type="synonym">Polysphondylium pallidum</name>
    <dbReference type="NCBI Taxonomy" id="670386"/>
    <lineage>
        <taxon>Eukaryota</taxon>
        <taxon>Amoebozoa</taxon>
        <taxon>Evosea</taxon>
        <taxon>Eumycetozoa</taxon>
        <taxon>Dictyostelia</taxon>
        <taxon>Acytosteliales</taxon>
        <taxon>Acytosteliaceae</taxon>
        <taxon>Heterostelium</taxon>
    </lineage>
</organism>
<feature type="signal peptide" evidence="3">
    <location>
        <begin position="1"/>
        <end position="20"/>
    </location>
</feature>
<proteinExistence type="predicted"/>
<feature type="region of interest" description="Disordered" evidence="2">
    <location>
        <begin position="461"/>
        <end position="501"/>
    </location>
</feature>
<keyword evidence="6" id="KW-1185">Reference proteome</keyword>
<evidence type="ECO:0000313" key="6">
    <source>
        <dbReference type="Proteomes" id="UP000001396"/>
    </source>
</evidence>
<evidence type="ECO:0000256" key="1">
    <source>
        <dbReference type="PROSITE-ProRule" id="PRU00076"/>
    </source>
</evidence>
<evidence type="ECO:0000256" key="3">
    <source>
        <dbReference type="SAM" id="SignalP"/>
    </source>
</evidence>
<feature type="chain" id="PRO_5003040968" description="EGF-like domain-containing protein" evidence="3">
    <location>
        <begin position="21"/>
        <end position="563"/>
    </location>
</feature>
<name>D3BB14_HETP5</name>
<dbReference type="PROSITE" id="PS50026">
    <property type="entry name" value="EGF_3"/>
    <property type="match status" value="1"/>
</dbReference>
<reference evidence="5 6" key="1">
    <citation type="journal article" date="2011" name="Genome Res.">
        <title>Phylogeny-wide analysis of social amoeba genomes highlights ancient origins for complex intercellular communication.</title>
        <authorList>
            <person name="Heidel A.J."/>
            <person name="Lawal H.M."/>
            <person name="Felder M."/>
            <person name="Schilde C."/>
            <person name="Helps N.R."/>
            <person name="Tunggal B."/>
            <person name="Rivero F."/>
            <person name="John U."/>
            <person name="Schleicher M."/>
            <person name="Eichinger L."/>
            <person name="Platzer M."/>
            <person name="Noegel A.A."/>
            <person name="Schaap P."/>
            <person name="Gloeckner G."/>
        </authorList>
    </citation>
    <scope>NUCLEOTIDE SEQUENCE [LARGE SCALE GENOMIC DNA]</scope>
    <source>
        <strain evidence="6">ATCC 26659 / Pp 5 / PN500</strain>
    </source>
</reference>
<keyword evidence="1" id="KW-0245">EGF-like domain</keyword>
<dbReference type="SMART" id="SM00181">
    <property type="entry name" value="EGF"/>
    <property type="match status" value="3"/>
</dbReference>